<name>A0A5C3KLD5_COPMA</name>
<evidence type="ECO:0000256" key="1">
    <source>
        <dbReference type="ARBA" id="ARBA00010568"/>
    </source>
</evidence>
<dbReference type="EMBL" id="ML210288">
    <property type="protein sequence ID" value="TFK20777.1"/>
    <property type="molecule type" value="Genomic_DNA"/>
</dbReference>
<dbReference type="Proteomes" id="UP000307440">
    <property type="component" value="Unassembled WGS sequence"/>
</dbReference>
<feature type="compositionally biased region" description="Basic residues" evidence="2">
    <location>
        <begin position="293"/>
        <end position="302"/>
    </location>
</feature>
<feature type="region of interest" description="Disordered" evidence="2">
    <location>
        <begin position="258"/>
        <end position="322"/>
    </location>
</feature>
<dbReference type="SUPFAM" id="SSF55418">
    <property type="entry name" value="eIF4e-like"/>
    <property type="match status" value="1"/>
</dbReference>
<keyword evidence="4" id="KW-1185">Reference proteome</keyword>
<dbReference type="AlphaFoldDB" id="A0A5C3KLD5"/>
<dbReference type="Gene3D" id="3.30.760.10">
    <property type="entry name" value="RNA Cap, Translation Initiation Factor Eif4e"/>
    <property type="match status" value="1"/>
</dbReference>
<dbReference type="InterPro" id="IPR015034">
    <property type="entry name" value="Bles03"/>
</dbReference>
<accession>A0A5C3KLD5</accession>
<proteinExistence type="inferred from homology"/>
<evidence type="ECO:0000313" key="3">
    <source>
        <dbReference type="EMBL" id="TFK20777.1"/>
    </source>
</evidence>
<dbReference type="OrthoDB" id="10067381at2759"/>
<protein>
    <recommendedName>
        <fullName evidence="5">DUF1917-domain-containing protein</fullName>
    </recommendedName>
</protein>
<evidence type="ECO:0008006" key="5">
    <source>
        <dbReference type="Google" id="ProtNLM"/>
    </source>
</evidence>
<organism evidence="3 4">
    <name type="scientific">Coprinopsis marcescibilis</name>
    <name type="common">Agaric fungus</name>
    <name type="synonym">Psathyrella marcescibilis</name>
    <dbReference type="NCBI Taxonomy" id="230819"/>
    <lineage>
        <taxon>Eukaryota</taxon>
        <taxon>Fungi</taxon>
        <taxon>Dikarya</taxon>
        <taxon>Basidiomycota</taxon>
        <taxon>Agaricomycotina</taxon>
        <taxon>Agaricomycetes</taxon>
        <taxon>Agaricomycetidae</taxon>
        <taxon>Agaricales</taxon>
        <taxon>Agaricineae</taxon>
        <taxon>Psathyrellaceae</taxon>
        <taxon>Coprinopsis</taxon>
    </lineage>
</organism>
<dbReference type="STRING" id="230819.A0A5C3KLD5"/>
<evidence type="ECO:0000313" key="4">
    <source>
        <dbReference type="Proteomes" id="UP000307440"/>
    </source>
</evidence>
<dbReference type="InterPro" id="IPR023398">
    <property type="entry name" value="TIF_eIF4e-like"/>
</dbReference>
<gene>
    <name evidence="3" type="ORF">FA15DRAFT_646552</name>
</gene>
<sequence>MAPKNEDVLSTAYKYAWSDESTQPLDEFLKKFRPSMVENDGTKPWIWVTASQPEKNDSGAEEALVEASAVLKELTEKVESIKNDDSIPVRSSKKTGAKSKKEVREAAQAEATKRLEEISVEHGYVSGKWLIFAPAEKVDVIWSAVAKSLVSGPLSSTCAYSAKVATSPGEQTPNYQHVICVYIPDVYDKPKVLEVMKVLLRNHGLNLSGVKSNLYTRLDIDSKHPSGIQSTVWKNSALLPETEIKALKEAYFAELANKPAESGPNPAVEAKPVPATETEAQPSGSTAEEAKPKAKPKSKKKKEATEFESSDEDEPAPKRAKK</sequence>
<reference evidence="3 4" key="1">
    <citation type="journal article" date="2019" name="Nat. Ecol. Evol.">
        <title>Megaphylogeny resolves global patterns of mushroom evolution.</title>
        <authorList>
            <person name="Varga T."/>
            <person name="Krizsan K."/>
            <person name="Foldi C."/>
            <person name="Dima B."/>
            <person name="Sanchez-Garcia M."/>
            <person name="Sanchez-Ramirez S."/>
            <person name="Szollosi G.J."/>
            <person name="Szarkandi J.G."/>
            <person name="Papp V."/>
            <person name="Albert L."/>
            <person name="Andreopoulos W."/>
            <person name="Angelini C."/>
            <person name="Antonin V."/>
            <person name="Barry K.W."/>
            <person name="Bougher N.L."/>
            <person name="Buchanan P."/>
            <person name="Buyck B."/>
            <person name="Bense V."/>
            <person name="Catcheside P."/>
            <person name="Chovatia M."/>
            <person name="Cooper J."/>
            <person name="Damon W."/>
            <person name="Desjardin D."/>
            <person name="Finy P."/>
            <person name="Geml J."/>
            <person name="Haridas S."/>
            <person name="Hughes K."/>
            <person name="Justo A."/>
            <person name="Karasinski D."/>
            <person name="Kautmanova I."/>
            <person name="Kiss B."/>
            <person name="Kocsube S."/>
            <person name="Kotiranta H."/>
            <person name="LaButti K.M."/>
            <person name="Lechner B.E."/>
            <person name="Liimatainen K."/>
            <person name="Lipzen A."/>
            <person name="Lukacs Z."/>
            <person name="Mihaltcheva S."/>
            <person name="Morgado L.N."/>
            <person name="Niskanen T."/>
            <person name="Noordeloos M.E."/>
            <person name="Ohm R.A."/>
            <person name="Ortiz-Santana B."/>
            <person name="Ovrebo C."/>
            <person name="Racz N."/>
            <person name="Riley R."/>
            <person name="Savchenko A."/>
            <person name="Shiryaev A."/>
            <person name="Soop K."/>
            <person name="Spirin V."/>
            <person name="Szebenyi C."/>
            <person name="Tomsovsky M."/>
            <person name="Tulloss R.E."/>
            <person name="Uehling J."/>
            <person name="Grigoriev I.V."/>
            <person name="Vagvolgyi C."/>
            <person name="Papp T."/>
            <person name="Martin F.M."/>
            <person name="Miettinen O."/>
            <person name="Hibbett D.S."/>
            <person name="Nagy L.G."/>
        </authorList>
    </citation>
    <scope>NUCLEOTIDE SEQUENCE [LARGE SCALE GENOMIC DNA]</scope>
    <source>
        <strain evidence="3 4">CBS 121175</strain>
    </source>
</reference>
<comment type="similarity">
    <text evidence="1">Belongs to the UPF0696 family.</text>
</comment>
<dbReference type="PANTHER" id="PTHR31977:SF1">
    <property type="entry name" value="UPF0696 PROTEIN C11ORF68"/>
    <property type="match status" value="1"/>
</dbReference>
<dbReference type="Pfam" id="PF08939">
    <property type="entry name" value="Bles03"/>
    <property type="match status" value="1"/>
</dbReference>
<dbReference type="PANTHER" id="PTHR31977">
    <property type="entry name" value="UPF0696 PROTEIN C11ORF68"/>
    <property type="match status" value="1"/>
</dbReference>
<evidence type="ECO:0000256" key="2">
    <source>
        <dbReference type="SAM" id="MobiDB-lite"/>
    </source>
</evidence>